<evidence type="ECO:0000313" key="2">
    <source>
        <dbReference type="EMBL" id="GEZ28681.1"/>
    </source>
</evidence>
<feature type="compositionally biased region" description="Polar residues" evidence="1">
    <location>
        <begin position="120"/>
        <end position="134"/>
    </location>
</feature>
<dbReference type="AlphaFoldDB" id="A0A699IB44"/>
<gene>
    <name evidence="2" type="ORF">Tci_500654</name>
</gene>
<feature type="region of interest" description="Disordered" evidence="1">
    <location>
        <begin position="120"/>
        <end position="148"/>
    </location>
</feature>
<protein>
    <submittedName>
        <fullName evidence="2">Uncharacterized protein</fullName>
    </submittedName>
</protein>
<sequence>MQMLYCFVNNIHVDHADLLWEGFHYSLEHLATLIPYPRFTKLIVSHYMTTFLEILRRARDKYYNLEDDEIVRSIFNLGKNKAKVEMKIPSWMITDEMKLTENYRIYDAVFGVDVPTTQSQSIESTQGTHRTTSAPMIPNPDIAEGESSASRKFTVIRLRIPQRRSTRLTLPTPITTTDEADDIVLQDTMQLSLAEQKSRKELIAKQNKEKVKEHLMAEEIKKQVEGTKNVEENEVDSSTLRQNDNQNDLDARLEPRSNKESLGVEIIADVQPVNVNKEEEESA</sequence>
<reference evidence="2" key="1">
    <citation type="journal article" date="2019" name="Sci. Rep.">
        <title>Draft genome of Tanacetum cinerariifolium, the natural source of mosquito coil.</title>
        <authorList>
            <person name="Yamashiro T."/>
            <person name="Shiraishi A."/>
            <person name="Satake H."/>
            <person name="Nakayama K."/>
        </authorList>
    </citation>
    <scope>NUCLEOTIDE SEQUENCE</scope>
</reference>
<dbReference type="EMBL" id="BKCJ010261222">
    <property type="protein sequence ID" value="GEZ28681.1"/>
    <property type="molecule type" value="Genomic_DNA"/>
</dbReference>
<accession>A0A699IB44</accession>
<feature type="region of interest" description="Disordered" evidence="1">
    <location>
        <begin position="225"/>
        <end position="265"/>
    </location>
</feature>
<feature type="compositionally biased region" description="Basic and acidic residues" evidence="1">
    <location>
        <begin position="249"/>
        <end position="259"/>
    </location>
</feature>
<name>A0A699IB44_TANCI</name>
<comment type="caution">
    <text evidence="2">The sequence shown here is derived from an EMBL/GenBank/DDBJ whole genome shotgun (WGS) entry which is preliminary data.</text>
</comment>
<proteinExistence type="predicted"/>
<feature type="compositionally biased region" description="Polar residues" evidence="1">
    <location>
        <begin position="236"/>
        <end position="248"/>
    </location>
</feature>
<evidence type="ECO:0000256" key="1">
    <source>
        <dbReference type="SAM" id="MobiDB-lite"/>
    </source>
</evidence>
<organism evidence="2">
    <name type="scientific">Tanacetum cinerariifolium</name>
    <name type="common">Dalmatian daisy</name>
    <name type="synonym">Chrysanthemum cinerariifolium</name>
    <dbReference type="NCBI Taxonomy" id="118510"/>
    <lineage>
        <taxon>Eukaryota</taxon>
        <taxon>Viridiplantae</taxon>
        <taxon>Streptophyta</taxon>
        <taxon>Embryophyta</taxon>
        <taxon>Tracheophyta</taxon>
        <taxon>Spermatophyta</taxon>
        <taxon>Magnoliopsida</taxon>
        <taxon>eudicotyledons</taxon>
        <taxon>Gunneridae</taxon>
        <taxon>Pentapetalae</taxon>
        <taxon>asterids</taxon>
        <taxon>campanulids</taxon>
        <taxon>Asterales</taxon>
        <taxon>Asteraceae</taxon>
        <taxon>Asteroideae</taxon>
        <taxon>Anthemideae</taxon>
        <taxon>Anthemidinae</taxon>
        <taxon>Tanacetum</taxon>
    </lineage>
</organism>